<feature type="compositionally biased region" description="Polar residues" evidence="2">
    <location>
        <begin position="408"/>
        <end position="427"/>
    </location>
</feature>
<dbReference type="InParanoid" id="A0A078AIV1"/>
<feature type="region of interest" description="Disordered" evidence="2">
    <location>
        <begin position="723"/>
        <end position="751"/>
    </location>
</feature>
<feature type="region of interest" description="Disordered" evidence="2">
    <location>
        <begin position="859"/>
        <end position="908"/>
    </location>
</feature>
<feature type="region of interest" description="Disordered" evidence="2">
    <location>
        <begin position="1011"/>
        <end position="1031"/>
    </location>
</feature>
<keyword evidence="4" id="KW-1185">Reference proteome</keyword>
<name>A0A078AIV1_STYLE</name>
<proteinExistence type="predicted"/>
<feature type="region of interest" description="Disordered" evidence="2">
    <location>
        <begin position="1"/>
        <end position="134"/>
    </location>
</feature>
<evidence type="ECO:0000256" key="2">
    <source>
        <dbReference type="SAM" id="MobiDB-lite"/>
    </source>
</evidence>
<dbReference type="PANTHER" id="PTHR38150">
    <property type="entry name" value="EF-HAND DOMAIN-CONTAINING PROTEIN"/>
    <property type="match status" value="1"/>
</dbReference>
<dbReference type="OMA" id="NEPKMQQ"/>
<feature type="compositionally biased region" description="Polar residues" evidence="2">
    <location>
        <begin position="898"/>
        <end position="908"/>
    </location>
</feature>
<feature type="compositionally biased region" description="Low complexity" evidence="2">
    <location>
        <begin position="67"/>
        <end position="89"/>
    </location>
</feature>
<feature type="compositionally biased region" description="Basic and acidic residues" evidence="2">
    <location>
        <begin position="330"/>
        <end position="339"/>
    </location>
</feature>
<feature type="compositionally biased region" description="Basic and acidic residues" evidence="2">
    <location>
        <begin position="366"/>
        <end position="387"/>
    </location>
</feature>
<feature type="compositionally biased region" description="Polar residues" evidence="2">
    <location>
        <begin position="786"/>
        <end position="805"/>
    </location>
</feature>
<feature type="compositionally biased region" description="Polar residues" evidence="2">
    <location>
        <begin position="92"/>
        <end position="111"/>
    </location>
</feature>
<gene>
    <name evidence="3" type="primary">Contig7388.g7895</name>
    <name evidence="3" type="ORF">STYLEM_10880</name>
</gene>
<dbReference type="OrthoDB" id="313258at2759"/>
<feature type="compositionally biased region" description="Basic and acidic residues" evidence="2">
    <location>
        <begin position="809"/>
        <end position="818"/>
    </location>
</feature>
<keyword evidence="1" id="KW-0175">Coiled coil</keyword>
<feature type="compositionally biased region" description="Polar residues" evidence="2">
    <location>
        <begin position="118"/>
        <end position="134"/>
    </location>
</feature>
<evidence type="ECO:0000256" key="1">
    <source>
        <dbReference type="SAM" id="Coils"/>
    </source>
</evidence>
<feature type="region of interest" description="Disordered" evidence="2">
    <location>
        <begin position="330"/>
        <end position="432"/>
    </location>
</feature>
<feature type="compositionally biased region" description="Acidic residues" evidence="2">
    <location>
        <begin position="55"/>
        <end position="66"/>
    </location>
</feature>
<reference evidence="3 4" key="1">
    <citation type="submission" date="2014-06" db="EMBL/GenBank/DDBJ databases">
        <authorList>
            <person name="Swart Estienne"/>
        </authorList>
    </citation>
    <scope>NUCLEOTIDE SEQUENCE [LARGE SCALE GENOMIC DNA]</scope>
    <source>
        <strain evidence="3 4">130c</strain>
    </source>
</reference>
<evidence type="ECO:0000313" key="3">
    <source>
        <dbReference type="EMBL" id="CDW81856.1"/>
    </source>
</evidence>
<evidence type="ECO:0000313" key="4">
    <source>
        <dbReference type="Proteomes" id="UP000039865"/>
    </source>
</evidence>
<dbReference type="PANTHER" id="PTHR38150:SF1">
    <property type="entry name" value="PFU DOMAIN-CONTAINING PROTEIN"/>
    <property type="match status" value="1"/>
</dbReference>
<feature type="coiled-coil region" evidence="1">
    <location>
        <begin position="263"/>
        <end position="290"/>
    </location>
</feature>
<feature type="compositionally biased region" description="Polar residues" evidence="2">
    <location>
        <begin position="859"/>
        <end position="875"/>
    </location>
</feature>
<dbReference type="EMBL" id="CCKQ01010340">
    <property type="protein sequence ID" value="CDW81856.1"/>
    <property type="molecule type" value="Genomic_DNA"/>
</dbReference>
<dbReference type="AlphaFoldDB" id="A0A078AIV1"/>
<feature type="compositionally biased region" description="Polar residues" evidence="2">
    <location>
        <begin position="341"/>
        <end position="351"/>
    </location>
</feature>
<feature type="region of interest" description="Disordered" evidence="2">
    <location>
        <begin position="786"/>
        <end position="818"/>
    </location>
</feature>
<feature type="compositionally biased region" description="Polar residues" evidence="2">
    <location>
        <begin position="1"/>
        <end position="45"/>
    </location>
</feature>
<sequence length="1031" mass="118712">MLRNTTNYQQNPTQPLGQPSQKLNIQNQVQGKNQDANRSKPNFQEQVRHNNNDSDISDEDMGDIDENVVNNTAGGGAQNQRNQQQRNENYAAPQQSSNQNSYKLRGNTQSPPKYKSAGQYQQQNDQVSARGQQTQSLLKQPGFLAQNAKQQTSSSQSQDSRKIEMLQKISSPTQQSILPHQIQGQNIQKNLYESNQGINGQLSIVNEEIGGGQLPDPERETDFGKAYNKLVKKFYQEQGPNLLIPEEDLYKVEQRGVNINEVQRRIQEDAQKKEEKIRMLKAIQEEKELEGCTFAPTMLTKKKNNVGGEKRDLNKFLEDQQKYLELKQQKQNERKEKQLQSEQSVMVTQPMVNEKSKKLLEKKKKLQEDQKETLTREDTKEGNEKQNQRQPGRPATGHQQDMKKRLASPQSNETFKPNISKKSSQIAESKRAGQKIEDHLLLEGKKLQDKQAKRILDEKNQKTTKVTNKESEKYIIAKFNREFDHIIQEMFNDTNVLDDADPKSRVSDASHNLQKNINYLRLKELLIVMGMINEAAANADSNDRALLYELWKLLNGEEKEEIAIDDVRLVIMSILRMTEHKRIGGESSQKQTQQELEDPKNFGFYNNKGQFCLRTEDIHKIQKMYNIFYLNRLQHLGRLLEQSKLDKANQEQFNYKPQLNENSSIIAQKYRQKVADQIKEDKVTTFEWLAAAGNKQAWRDQAKQILQEEELKECTFKPQLISHNPQLDASKSQSTIPSQDKQSAVEKSNIGAGSQKYQQLYAMAKHQKDKQDKTKEDYEFERNQQECTFQPKLQSQGKQRNQVQQEPPHLQKDKHVQKQIDRLNKAREEKERIKMYTERGAMPPIKQPGDAMNISTISATSKRPTQTNAQNVQNRRSPHEGQARSNTANQQIRKKIENNTNIEYDKNGSNSIFNNNLLGSPDKEALNIEMNGHGSPELRDSAQKSTISDRTPLLFVDVNLGGDASERIVVFEGDTARELALRFCEEHNLDEDTLEKLEELLQSQISSVLTKIEEEEQESNAQSHDQYQDQE</sequence>
<dbReference type="Proteomes" id="UP000039865">
    <property type="component" value="Unassembled WGS sequence"/>
</dbReference>
<accession>A0A078AIV1</accession>
<organism evidence="3 4">
    <name type="scientific">Stylonychia lemnae</name>
    <name type="common">Ciliate</name>
    <dbReference type="NCBI Taxonomy" id="5949"/>
    <lineage>
        <taxon>Eukaryota</taxon>
        <taxon>Sar</taxon>
        <taxon>Alveolata</taxon>
        <taxon>Ciliophora</taxon>
        <taxon>Intramacronucleata</taxon>
        <taxon>Spirotrichea</taxon>
        <taxon>Stichotrichia</taxon>
        <taxon>Sporadotrichida</taxon>
        <taxon>Oxytrichidae</taxon>
        <taxon>Stylonychinae</taxon>
        <taxon>Stylonychia</taxon>
    </lineage>
</organism>
<protein>
    <submittedName>
        <fullName evidence="3">Uncharacterized protein</fullName>
    </submittedName>
</protein>